<dbReference type="EMBL" id="CAJNOR010001207">
    <property type="protein sequence ID" value="CAF1097869.1"/>
    <property type="molecule type" value="Genomic_DNA"/>
</dbReference>
<sequence>MEQIKRQRCDSFDDNKRRKTEDCPITRFEDFANEILYEIFDYLDSYHAYKGFSSLNYRFQSFLIKSTLPLRINIPLMSSSTFHRYNNHIIQRNLQRTHSIHISNHFMYDIQTLPLVQMTFLQRLVVENIESKCLENLLNQLTLLSHLSSLSITTIDTVTHQTPIYQQIFRLSSLRYCKLLLRNQNYHWYSVSSLHLNEQSSIEYLIIDYEIKYRQLKDLLSCVPRLRHFSFQIRPDFESLSSNVPCHVPDSLTYLSLKSNCRLAFEELERTLVNHFPLVEVLRISVSIKTLDANKWKQLISTHLLKLRIFDVRLEVYSSSEVENAAYEEQVIEFQSSFWIERQWFFRSELIRKRHLKSYILYSTNLYRKKDYLLYKQSYEENFTDENRTMFSSVDHVQIEDEKAVHQCMCYFPNATKVTLEDRFSTAGYAKFSIVFNRILSLQRIKTLVIKYDRFSVMKMINLLTCIPNLQTLAFQSMSLYKKESKSIEQSKKFQSLSKINRITNVSFEERSTLDKIELLVKLFPRIQYFEMNVFMRHMEAILQLLLLKQNMPNLPLICFTSADEAHFRHLTDLIRSNMLSSDYKVAYAERRLYLW</sequence>
<name>A0A814NXC6_ADIRI</name>
<evidence type="ECO:0000313" key="1">
    <source>
        <dbReference type="EMBL" id="CAF1097869.1"/>
    </source>
</evidence>
<organism evidence="1 2">
    <name type="scientific">Adineta ricciae</name>
    <name type="common">Rotifer</name>
    <dbReference type="NCBI Taxonomy" id="249248"/>
    <lineage>
        <taxon>Eukaryota</taxon>
        <taxon>Metazoa</taxon>
        <taxon>Spiralia</taxon>
        <taxon>Gnathifera</taxon>
        <taxon>Rotifera</taxon>
        <taxon>Eurotatoria</taxon>
        <taxon>Bdelloidea</taxon>
        <taxon>Adinetida</taxon>
        <taxon>Adinetidae</taxon>
        <taxon>Adineta</taxon>
    </lineage>
</organism>
<evidence type="ECO:0008006" key="3">
    <source>
        <dbReference type="Google" id="ProtNLM"/>
    </source>
</evidence>
<accession>A0A814NXC6</accession>
<reference evidence="1" key="1">
    <citation type="submission" date="2021-02" db="EMBL/GenBank/DDBJ databases">
        <authorList>
            <person name="Nowell W R."/>
        </authorList>
    </citation>
    <scope>NUCLEOTIDE SEQUENCE</scope>
</reference>
<evidence type="ECO:0000313" key="2">
    <source>
        <dbReference type="Proteomes" id="UP000663828"/>
    </source>
</evidence>
<comment type="caution">
    <text evidence="1">The sequence shown here is derived from an EMBL/GenBank/DDBJ whole genome shotgun (WGS) entry which is preliminary data.</text>
</comment>
<gene>
    <name evidence="1" type="ORF">XAT740_LOCUS18191</name>
</gene>
<protein>
    <recommendedName>
        <fullName evidence="3">F-box domain-containing protein</fullName>
    </recommendedName>
</protein>
<keyword evidence="2" id="KW-1185">Reference proteome</keyword>
<dbReference type="AlphaFoldDB" id="A0A814NXC6"/>
<proteinExistence type="predicted"/>
<dbReference type="Proteomes" id="UP000663828">
    <property type="component" value="Unassembled WGS sequence"/>
</dbReference>